<dbReference type="AlphaFoldDB" id="A0A5J4WEI7"/>
<reference evidence="1 2" key="1">
    <citation type="submission" date="2019-03" db="EMBL/GenBank/DDBJ databases">
        <title>Single cell metagenomics reveals metabolic interactions within the superorganism composed of flagellate Streblomastix strix and complex community of Bacteroidetes bacteria on its surface.</title>
        <authorList>
            <person name="Treitli S.C."/>
            <person name="Kolisko M."/>
            <person name="Husnik F."/>
            <person name="Keeling P."/>
            <person name="Hampl V."/>
        </authorList>
    </citation>
    <scope>NUCLEOTIDE SEQUENCE [LARGE SCALE GENOMIC DNA]</scope>
    <source>
        <strain evidence="1">ST1C</strain>
    </source>
</reference>
<proteinExistence type="predicted"/>
<sequence length="100" mass="11148">MKKCDDVQKKLSWVINQNDQIIVIACSTGTSFTQSDLYSGALSRKITSSESSFVFQLIFFVKSGIFLFCADKAVHIAKLKKGLLNADYNWFGVMLPQDGT</sequence>
<evidence type="ECO:0000313" key="2">
    <source>
        <dbReference type="Proteomes" id="UP000324800"/>
    </source>
</evidence>
<comment type="caution">
    <text evidence="1">The sequence shown here is derived from an EMBL/GenBank/DDBJ whole genome shotgun (WGS) entry which is preliminary data.</text>
</comment>
<evidence type="ECO:0000313" key="1">
    <source>
        <dbReference type="EMBL" id="KAA6392795.1"/>
    </source>
</evidence>
<name>A0A5J4WEI7_9EUKA</name>
<protein>
    <submittedName>
        <fullName evidence="1">Uncharacterized protein</fullName>
    </submittedName>
</protein>
<gene>
    <name evidence="1" type="ORF">EZS28_011676</name>
</gene>
<organism evidence="1 2">
    <name type="scientific">Streblomastix strix</name>
    <dbReference type="NCBI Taxonomy" id="222440"/>
    <lineage>
        <taxon>Eukaryota</taxon>
        <taxon>Metamonada</taxon>
        <taxon>Preaxostyla</taxon>
        <taxon>Oxymonadida</taxon>
        <taxon>Streblomastigidae</taxon>
        <taxon>Streblomastix</taxon>
    </lineage>
</organism>
<dbReference type="EMBL" id="SNRW01002429">
    <property type="protein sequence ID" value="KAA6392795.1"/>
    <property type="molecule type" value="Genomic_DNA"/>
</dbReference>
<accession>A0A5J4WEI7</accession>
<dbReference type="Proteomes" id="UP000324800">
    <property type="component" value="Unassembled WGS sequence"/>
</dbReference>